<evidence type="ECO:0008006" key="3">
    <source>
        <dbReference type="Google" id="ProtNLM"/>
    </source>
</evidence>
<dbReference type="EMBL" id="VSSQ01003206">
    <property type="protein sequence ID" value="MPM19601.1"/>
    <property type="molecule type" value="Genomic_DNA"/>
</dbReference>
<proteinExistence type="predicted"/>
<evidence type="ECO:0000256" key="1">
    <source>
        <dbReference type="SAM" id="Phobius"/>
    </source>
</evidence>
<dbReference type="PANTHER" id="PTHR36007">
    <property type="entry name" value="TRANSPORT PROTEIN-RELATED"/>
    <property type="match status" value="1"/>
</dbReference>
<dbReference type="Pfam" id="PF06695">
    <property type="entry name" value="Sm_multidrug_ex"/>
    <property type="match status" value="1"/>
</dbReference>
<feature type="transmembrane region" description="Helical" evidence="1">
    <location>
        <begin position="128"/>
        <end position="155"/>
    </location>
</feature>
<dbReference type="InterPro" id="IPR009577">
    <property type="entry name" value="Sm_multidrug_ex"/>
</dbReference>
<comment type="caution">
    <text evidence="2">The sequence shown here is derived from an EMBL/GenBank/DDBJ whole genome shotgun (WGS) entry which is preliminary data.</text>
</comment>
<keyword evidence="1" id="KW-0812">Transmembrane</keyword>
<feature type="transmembrane region" description="Helical" evidence="1">
    <location>
        <begin position="7"/>
        <end position="30"/>
    </location>
</feature>
<reference evidence="2" key="1">
    <citation type="submission" date="2019-08" db="EMBL/GenBank/DDBJ databases">
        <authorList>
            <person name="Kucharzyk K."/>
            <person name="Murdoch R.W."/>
            <person name="Higgins S."/>
            <person name="Loffler F."/>
        </authorList>
    </citation>
    <scope>NUCLEOTIDE SEQUENCE</scope>
</reference>
<keyword evidence="1" id="KW-0472">Membrane</keyword>
<name>A0A644XV40_9ZZZZ</name>
<keyword evidence="1" id="KW-1133">Transmembrane helix</keyword>
<accession>A0A644XV40</accession>
<evidence type="ECO:0000313" key="2">
    <source>
        <dbReference type="EMBL" id="MPM19601.1"/>
    </source>
</evidence>
<dbReference type="AlphaFoldDB" id="A0A644XV40"/>
<feature type="transmembrane region" description="Helical" evidence="1">
    <location>
        <begin position="96"/>
        <end position="122"/>
    </location>
</feature>
<organism evidence="2">
    <name type="scientific">bioreactor metagenome</name>
    <dbReference type="NCBI Taxonomy" id="1076179"/>
    <lineage>
        <taxon>unclassified sequences</taxon>
        <taxon>metagenomes</taxon>
        <taxon>ecological metagenomes</taxon>
    </lineage>
</organism>
<feature type="transmembrane region" description="Helical" evidence="1">
    <location>
        <begin position="42"/>
        <end position="60"/>
    </location>
</feature>
<dbReference type="PANTHER" id="PTHR36007:SF2">
    <property type="entry name" value="TRANSPORT PROTEIN-RELATED"/>
    <property type="match status" value="1"/>
</dbReference>
<sequence length="156" mass="16785">MAISETPVPALITLIMGMIPIVELRGAIPYGAAAGLPLWECFWLAVTGNMLPVPVIILLIRRVFAWLRRGAWWGPKIDALERRAHLKGTIVQKYRLVGLAILVAIPLPGTGAWTGALVASLLDIRMRYALPAIAVGVLIAGVLVTLATGGVIRLFF</sequence>
<gene>
    <name evidence="2" type="ORF">SDC9_66027</name>
</gene>
<protein>
    <recommendedName>
        <fullName evidence="3">Small multi-drug export protein</fullName>
    </recommendedName>
</protein>